<comment type="caution">
    <text evidence="6">The sequence shown here is derived from an EMBL/GenBank/DDBJ whole genome shotgun (WGS) entry which is preliminary data.</text>
</comment>
<proteinExistence type="inferred from homology"/>
<feature type="chain" id="PRO_5044778574" description="Pectinesterase inhibitor domain-containing protein" evidence="4">
    <location>
        <begin position="25"/>
        <end position="293"/>
    </location>
</feature>
<gene>
    <name evidence="6" type="ORF">ACJRO7_000347</name>
</gene>
<feature type="domain" description="Pectinesterase inhibitor" evidence="5">
    <location>
        <begin position="143"/>
        <end position="288"/>
    </location>
</feature>
<evidence type="ECO:0000313" key="6">
    <source>
        <dbReference type="EMBL" id="KAL3752936.1"/>
    </source>
</evidence>
<organism evidence="6 7">
    <name type="scientific">Eucalyptus globulus</name>
    <name type="common">Tasmanian blue gum</name>
    <dbReference type="NCBI Taxonomy" id="34317"/>
    <lineage>
        <taxon>Eukaryota</taxon>
        <taxon>Viridiplantae</taxon>
        <taxon>Streptophyta</taxon>
        <taxon>Embryophyta</taxon>
        <taxon>Tracheophyta</taxon>
        <taxon>Spermatophyta</taxon>
        <taxon>Magnoliopsida</taxon>
        <taxon>eudicotyledons</taxon>
        <taxon>Gunneridae</taxon>
        <taxon>Pentapetalae</taxon>
        <taxon>rosids</taxon>
        <taxon>malvids</taxon>
        <taxon>Myrtales</taxon>
        <taxon>Myrtaceae</taxon>
        <taxon>Myrtoideae</taxon>
        <taxon>Eucalypteae</taxon>
        <taxon>Eucalyptus</taxon>
    </lineage>
</organism>
<feature type="signal peptide" evidence="4">
    <location>
        <begin position="1"/>
        <end position="24"/>
    </location>
</feature>
<dbReference type="AlphaFoldDB" id="A0ABD3LRJ1"/>
<evidence type="ECO:0000256" key="1">
    <source>
        <dbReference type="ARBA" id="ARBA00022729"/>
    </source>
</evidence>
<sequence>MENKSIRILLTMSFSFVLLNPAGAICVSRDATTVGPSPSPDSPLNPSASPYHQPSPSPESVPPPPSTAASPQSSQAGPSPSLNSPLDSDASPNHKSSPSPESIPPPPSAAAPSQSSQATDADPPSTNAEATTVHRGSPIQAGAANLALKKVCDTTDYPALCISTLAPFLVGSALLEEPIVLLHAAIKAATAETKLAMMVLGRLIETSRADARTLMILKDCHDNYSDALDNYQAATDAIPNWDIGTINTMLSAAVTDYETCEDEFSGRRSPMASRDNKLSRMADNCLAIASLIK</sequence>
<protein>
    <recommendedName>
        <fullName evidence="5">Pectinesterase inhibitor domain-containing protein</fullName>
    </recommendedName>
</protein>
<feature type="compositionally biased region" description="Pro residues" evidence="3">
    <location>
        <begin position="53"/>
        <end position="66"/>
    </location>
</feature>
<dbReference type="Proteomes" id="UP001634007">
    <property type="component" value="Unassembled WGS sequence"/>
</dbReference>
<dbReference type="Pfam" id="PF04043">
    <property type="entry name" value="PMEI"/>
    <property type="match status" value="1"/>
</dbReference>
<reference evidence="6 7" key="1">
    <citation type="submission" date="2024-11" db="EMBL/GenBank/DDBJ databases">
        <title>Chromosome-level genome assembly of Eucalyptus globulus Labill. provides insights into its genome evolution.</title>
        <authorList>
            <person name="Li X."/>
        </authorList>
    </citation>
    <scope>NUCLEOTIDE SEQUENCE [LARGE SCALE GENOMIC DNA]</scope>
    <source>
        <strain evidence="6">CL2024</strain>
        <tissue evidence="6">Fresh tender leaves</tissue>
    </source>
</reference>
<evidence type="ECO:0000256" key="2">
    <source>
        <dbReference type="ARBA" id="ARBA00038471"/>
    </source>
</evidence>
<dbReference type="EMBL" id="JBJKBG010000001">
    <property type="protein sequence ID" value="KAL3752936.1"/>
    <property type="molecule type" value="Genomic_DNA"/>
</dbReference>
<dbReference type="SUPFAM" id="SSF101148">
    <property type="entry name" value="Plant invertase/pectin methylesterase inhibitor"/>
    <property type="match status" value="1"/>
</dbReference>
<keyword evidence="7" id="KW-1185">Reference proteome</keyword>
<keyword evidence="1 4" id="KW-0732">Signal</keyword>
<accession>A0ABD3LRJ1</accession>
<feature type="region of interest" description="Disordered" evidence="3">
    <location>
        <begin position="29"/>
        <end position="136"/>
    </location>
</feature>
<dbReference type="FunFam" id="1.20.140.40:FF:000003">
    <property type="entry name" value="Invertase/pectin methylesterase inhibitor family protein"/>
    <property type="match status" value="1"/>
</dbReference>
<name>A0ABD3LRJ1_EUCGL</name>
<dbReference type="NCBIfam" id="TIGR01614">
    <property type="entry name" value="PME_inhib"/>
    <property type="match status" value="1"/>
</dbReference>
<dbReference type="CDD" id="cd15800">
    <property type="entry name" value="PMEI-like_2"/>
    <property type="match status" value="1"/>
</dbReference>
<dbReference type="Gene3D" id="1.20.140.40">
    <property type="entry name" value="Invertase/pectin methylesterase inhibitor family protein"/>
    <property type="match status" value="1"/>
</dbReference>
<dbReference type="PANTHER" id="PTHR31080">
    <property type="entry name" value="PECTINESTERASE INHIBITOR-LIKE"/>
    <property type="match status" value="1"/>
</dbReference>
<evidence type="ECO:0000313" key="7">
    <source>
        <dbReference type="Proteomes" id="UP001634007"/>
    </source>
</evidence>
<dbReference type="InterPro" id="IPR035513">
    <property type="entry name" value="Invertase/methylesterase_inhib"/>
</dbReference>
<dbReference type="SMART" id="SM00856">
    <property type="entry name" value="PMEI"/>
    <property type="match status" value="1"/>
</dbReference>
<evidence type="ECO:0000256" key="4">
    <source>
        <dbReference type="SAM" id="SignalP"/>
    </source>
</evidence>
<dbReference type="PANTHER" id="PTHR31080:SF68">
    <property type="entry name" value="PLANT INVERTASE_PECTIN METHYLESTERASE INHIBITOR SUPERFAMILY PROTEIN"/>
    <property type="match status" value="1"/>
</dbReference>
<dbReference type="InterPro" id="IPR051955">
    <property type="entry name" value="PME_Inhibitor"/>
</dbReference>
<evidence type="ECO:0000256" key="3">
    <source>
        <dbReference type="SAM" id="MobiDB-lite"/>
    </source>
</evidence>
<comment type="similarity">
    <text evidence="2">Belongs to the PMEI family.</text>
</comment>
<feature type="compositionally biased region" description="Low complexity" evidence="3">
    <location>
        <begin position="67"/>
        <end position="100"/>
    </location>
</feature>
<dbReference type="InterPro" id="IPR006501">
    <property type="entry name" value="Pectinesterase_inhib_dom"/>
</dbReference>
<evidence type="ECO:0000259" key="5">
    <source>
        <dbReference type="SMART" id="SM00856"/>
    </source>
</evidence>